<name>G7HYJ8_9CORY</name>
<dbReference type="EC" id="2.3.-.-" evidence="2"/>
<dbReference type="PANTHER" id="PTHR43305:SF1">
    <property type="entry name" value="FAMILY N-ACETYLTRANSFERASE, PUTATIVE (AFU_ORTHOLOGUE AFUA_2G01380)-RELATED"/>
    <property type="match status" value="1"/>
</dbReference>
<dbReference type="Pfam" id="PF00583">
    <property type="entry name" value="Acetyltransf_1"/>
    <property type="match status" value="1"/>
</dbReference>
<evidence type="ECO:0000259" key="1">
    <source>
        <dbReference type="PROSITE" id="PS51186"/>
    </source>
</evidence>
<dbReference type="Gene3D" id="3.40.630.30">
    <property type="match status" value="1"/>
</dbReference>
<gene>
    <name evidence="2" type="ORF">CCAS_08785</name>
</gene>
<keyword evidence="2" id="KW-0808">Transferase</keyword>
<dbReference type="PANTHER" id="PTHR43305">
    <property type="entry name" value="FAMILY N-ACETYLTRANSFERASE, PUTATIVE (AFU_ORTHOLOGUE AFUA_2G01380)-RELATED"/>
    <property type="match status" value="1"/>
</dbReference>
<dbReference type="PROSITE" id="PS51186">
    <property type="entry name" value="GNAT"/>
    <property type="match status" value="1"/>
</dbReference>
<dbReference type="AlphaFoldDB" id="G7HYJ8"/>
<sequence length="216" mass="23971">MMTGTTAGTTTMTMTGMMTTGTINPRVRLTEILEALAARVQTGAAKAFAITLADMENSAIIDAVEQDRVNEVRELIEEYLEWMISTHPEPQKVREVLASQGTEAELADLPGHYERIWLATVDDAPAGCIMYKPLSETTAEFKRLYVRPTGRGHGFSRRLVEITIGAIKEAGYKEVVLDSDPKLATAIAMYGRMGFEYIKPYNDNPAQDAVFMRMKL</sequence>
<dbReference type="Proteomes" id="UP000004840">
    <property type="component" value="Unassembled WGS sequence"/>
</dbReference>
<dbReference type="InterPro" id="IPR052777">
    <property type="entry name" value="Acetyltransferase_Enz"/>
</dbReference>
<evidence type="ECO:0000313" key="3">
    <source>
        <dbReference type="Proteomes" id="UP000004840"/>
    </source>
</evidence>
<dbReference type="SUPFAM" id="SSF55729">
    <property type="entry name" value="Acyl-CoA N-acyltransferases (Nat)"/>
    <property type="match status" value="1"/>
</dbReference>
<dbReference type="GO" id="GO:0016747">
    <property type="term" value="F:acyltransferase activity, transferring groups other than amino-acyl groups"/>
    <property type="evidence" value="ECO:0007669"/>
    <property type="project" value="InterPro"/>
</dbReference>
<accession>G7HYJ8</accession>
<organism evidence="2 3">
    <name type="scientific">Corynebacterium casei UCMA 3821</name>
    <dbReference type="NCBI Taxonomy" id="1110505"/>
    <lineage>
        <taxon>Bacteria</taxon>
        <taxon>Bacillati</taxon>
        <taxon>Actinomycetota</taxon>
        <taxon>Actinomycetes</taxon>
        <taxon>Mycobacteriales</taxon>
        <taxon>Corynebacteriaceae</taxon>
        <taxon>Corynebacterium</taxon>
    </lineage>
</organism>
<comment type="caution">
    <text evidence="2">The sequence shown here is derived from an EMBL/GenBank/DDBJ whole genome shotgun (WGS) entry which is preliminary data.</text>
</comment>
<dbReference type="EMBL" id="CAFW01000079">
    <property type="protein sequence ID" value="CCE55263.1"/>
    <property type="molecule type" value="Genomic_DNA"/>
</dbReference>
<evidence type="ECO:0000313" key="2">
    <source>
        <dbReference type="EMBL" id="CCE55263.1"/>
    </source>
</evidence>
<protein>
    <submittedName>
        <fullName evidence="2">Putative GNAT-family acetyltransferase</fullName>
        <ecNumber evidence="2">2.3.-.-</ecNumber>
    </submittedName>
</protein>
<keyword evidence="2" id="KW-0012">Acyltransferase</keyword>
<feature type="domain" description="N-acetyltransferase" evidence="1">
    <location>
        <begin position="59"/>
        <end position="216"/>
    </location>
</feature>
<dbReference type="InterPro" id="IPR016181">
    <property type="entry name" value="Acyl_CoA_acyltransferase"/>
</dbReference>
<proteinExistence type="predicted"/>
<reference evidence="2 3" key="1">
    <citation type="journal article" date="2012" name="J. Bacteriol.">
        <title>Genome Sequence of Corynebacterium casei UCMA 3821, Isolated from a Smear-Ripened Cheese.</title>
        <authorList>
            <person name="Monnet C."/>
            <person name="Loux V."/>
            <person name="Bento P."/>
            <person name="Gibrat J.F."/>
            <person name="Straub C."/>
            <person name="Bonnarme P."/>
            <person name="Landaud S."/>
            <person name="Irlinger F."/>
        </authorList>
    </citation>
    <scope>NUCLEOTIDE SEQUENCE [LARGE SCALE GENOMIC DNA]</scope>
    <source>
        <strain evidence="2 3">UCMA 3821</strain>
    </source>
</reference>
<dbReference type="CDD" id="cd04301">
    <property type="entry name" value="NAT_SF"/>
    <property type="match status" value="1"/>
</dbReference>
<dbReference type="InterPro" id="IPR000182">
    <property type="entry name" value="GNAT_dom"/>
</dbReference>